<dbReference type="NCBIfam" id="TIGR02937">
    <property type="entry name" value="sigma70-ECF"/>
    <property type="match status" value="1"/>
</dbReference>
<sequence>MEENMEHANLNVLFQEKRQQLNHFASQFTNDYDEKEDLVQETFIRALKSVHNFINDPKLMTWLYVIMKNIYINQYRREKRKHLIYEEYIHTDYFNSVSKNLNEDKMIQDDIQKALASVSADNAEIFKLYLDGYKYHEIAEAFNLPEGTVKSRIHQTRKTLQQKLKMYQQS</sequence>
<gene>
    <name evidence="7" type="ORF">ACFS6I_09665</name>
</gene>
<accession>A0ABW5YW52</accession>
<dbReference type="CDD" id="cd06171">
    <property type="entry name" value="Sigma70_r4"/>
    <property type="match status" value="1"/>
</dbReference>
<dbReference type="Proteomes" id="UP001597509">
    <property type="component" value="Unassembled WGS sequence"/>
</dbReference>
<dbReference type="SUPFAM" id="SSF88946">
    <property type="entry name" value="Sigma2 domain of RNA polymerase sigma factors"/>
    <property type="match status" value="1"/>
</dbReference>
<dbReference type="Gene3D" id="1.10.1740.10">
    <property type="match status" value="1"/>
</dbReference>
<evidence type="ECO:0000256" key="3">
    <source>
        <dbReference type="ARBA" id="ARBA00023082"/>
    </source>
</evidence>
<evidence type="ECO:0000259" key="5">
    <source>
        <dbReference type="Pfam" id="PF04542"/>
    </source>
</evidence>
<dbReference type="Gene3D" id="1.10.10.10">
    <property type="entry name" value="Winged helix-like DNA-binding domain superfamily/Winged helix DNA-binding domain"/>
    <property type="match status" value="1"/>
</dbReference>
<evidence type="ECO:0000259" key="6">
    <source>
        <dbReference type="Pfam" id="PF08281"/>
    </source>
</evidence>
<dbReference type="SUPFAM" id="SSF88659">
    <property type="entry name" value="Sigma3 and sigma4 domains of RNA polymerase sigma factors"/>
    <property type="match status" value="1"/>
</dbReference>
<comment type="caution">
    <text evidence="7">The sequence shown here is derived from an EMBL/GenBank/DDBJ whole genome shotgun (WGS) entry which is preliminary data.</text>
</comment>
<dbReference type="PANTHER" id="PTHR43133">
    <property type="entry name" value="RNA POLYMERASE ECF-TYPE SIGMA FACTO"/>
    <property type="match status" value="1"/>
</dbReference>
<dbReference type="RefSeq" id="WP_380919986.1">
    <property type="nucleotide sequence ID" value="NZ_JBHUPE010000004.1"/>
</dbReference>
<organism evidence="7 8">
    <name type="scientific">Sphingobacterium anhuiense</name>
    <dbReference type="NCBI Taxonomy" id="493780"/>
    <lineage>
        <taxon>Bacteria</taxon>
        <taxon>Pseudomonadati</taxon>
        <taxon>Bacteroidota</taxon>
        <taxon>Sphingobacteriia</taxon>
        <taxon>Sphingobacteriales</taxon>
        <taxon>Sphingobacteriaceae</taxon>
        <taxon>Sphingobacterium</taxon>
    </lineage>
</organism>
<dbReference type="InterPro" id="IPR007627">
    <property type="entry name" value="RNA_pol_sigma70_r2"/>
</dbReference>
<comment type="similarity">
    <text evidence="1">Belongs to the sigma-70 factor family. ECF subfamily.</text>
</comment>
<evidence type="ECO:0000313" key="7">
    <source>
        <dbReference type="EMBL" id="MFD2904191.1"/>
    </source>
</evidence>
<dbReference type="InterPro" id="IPR039425">
    <property type="entry name" value="RNA_pol_sigma-70-like"/>
</dbReference>
<dbReference type="InterPro" id="IPR014284">
    <property type="entry name" value="RNA_pol_sigma-70_dom"/>
</dbReference>
<dbReference type="Pfam" id="PF04542">
    <property type="entry name" value="Sigma70_r2"/>
    <property type="match status" value="1"/>
</dbReference>
<reference evidence="8" key="1">
    <citation type="journal article" date="2019" name="Int. J. Syst. Evol. Microbiol.">
        <title>The Global Catalogue of Microorganisms (GCM) 10K type strain sequencing project: providing services to taxonomists for standard genome sequencing and annotation.</title>
        <authorList>
            <consortium name="The Broad Institute Genomics Platform"/>
            <consortium name="The Broad Institute Genome Sequencing Center for Infectious Disease"/>
            <person name="Wu L."/>
            <person name="Ma J."/>
        </authorList>
    </citation>
    <scope>NUCLEOTIDE SEQUENCE [LARGE SCALE GENOMIC DNA]</scope>
    <source>
        <strain evidence="8">KCTC 22209</strain>
    </source>
</reference>
<dbReference type="InterPro" id="IPR013324">
    <property type="entry name" value="RNA_pol_sigma_r3/r4-like"/>
</dbReference>
<dbReference type="PANTHER" id="PTHR43133:SF25">
    <property type="entry name" value="RNA POLYMERASE SIGMA FACTOR RFAY-RELATED"/>
    <property type="match status" value="1"/>
</dbReference>
<keyword evidence="3" id="KW-0731">Sigma factor</keyword>
<evidence type="ECO:0000256" key="1">
    <source>
        <dbReference type="ARBA" id="ARBA00010641"/>
    </source>
</evidence>
<evidence type="ECO:0000256" key="2">
    <source>
        <dbReference type="ARBA" id="ARBA00023015"/>
    </source>
</evidence>
<evidence type="ECO:0000256" key="4">
    <source>
        <dbReference type="ARBA" id="ARBA00023163"/>
    </source>
</evidence>
<dbReference type="Pfam" id="PF08281">
    <property type="entry name" value="Sigma70_r4_2"/>
    <property type="match status" value="1"/>
</dbReference>
<feature type="domain" description="RNA polymerase sigma factor 70 region 4 type 2" evidence="6">
    <location>
        <begin position="109"/>
        <end position="160"/>
    </location>
</feature>
<dbReference type="EMBL" id="JBHUPE010000004">
    <property type="protein sequence ID" value="MFD2904191.1"/>
    <property type="molecule type" value="Genomic_DNA"/>
</dbReference>
<keyword evidence="8" id="KW-1185">Reference proteome</keyword>
<dbReference type="InterPro" id="IPR036388">
    <property type="entry name" value="WH-like_DNA-bd_sf"/>
</dbReference>
<feature type="domain" description="RNA polymerase sigma-70 region 2" evidence="5">
    <location>
        <begin position="13"/>
        <end position="80"/>
    </location>
</feature>
<proteinExistence type="inferred from homology"/>
<dbReference type="InterPro" id="IPR013325">
    <property type="entry name" value="RNA_pol_sigma_r2"/>
</dbReference>
<name>A0ABW5YW52_9SPHI</name>
<keyword evidence="2" id="KW-0805">Transcription regulation</keyword>
<evidence type="ECO:0000313" key="8">
    <source>
        <dbReference type="Proteomes" id="UP001597509"/>
    </source>
</evidence>
<protein>
    <submittedName>
        <fullName evidence="7">RNA polymerase sigma factor</fullName>
    </submittedName>
</protein>
<keyword evidence="4" id="KW-0804">Transcription</keyword>
<dbReference type="InterPro" id="IPR013249">
    <property type="entry name" value="RNA_pol_sigma70_r4_t2"/>
</dbReference>